<feature type="active site" description="Nucleophile" evidence="11">
    <location>
        <position position="221"/>
    </location>
</feature>
<keyword evidence="4" id="KW-0068">Autocatalytic cleavage</keyword>
<protein>
    <recommendedName>
        <fullName evidence="7">N(4)-(beta-N-acetylglucosaminyl)-L-asparaginase</fullName>
        <ecNumber evidence="7">3.5.1.26</ecNumber>
    </recommendedName>
    <alternativeName>
        <fullName evidence="9">Aspartylglucosaminidase</fullName>
    </alternativeName>
    <alternativeName>
        <fullName evidence="8">Glycosylasparaginase</fullName>
    </alternativeName>
    <alternativeName>
        <fullName evidence="10">N4-(N-acetyl-beta-glucosaminyl)-L-asparagine amidase</fullName>
    </alternativeName>
</protein>
<accession>A0A482XH01</accession>
<evidence type="ECO:0000313" key="15">
    <source>
        <dbReference type="EMBL" id="RZF44820.1"/>
    </source>
</evidence>
<feature type="binding site" evidence="12">
    <location>
        <begin position="249"/>
        <end position="252"/>
    </location>
    <ligand>
        <name>substrate</name>
    </ligand>
</feature>
<dbReference type="SMR" id="A0A482XH01"/>
<comment type="similarity">
    <text evidence="1">Belongs to the Ntn-hydrolase family.</text>
</comment>
<evidence type="ECO:0000256" key="3">
    <source>
        <dbReference type="ARBA" id="ARBA00022801"/>
    </source>
</evidence>
<evidence type="ECO:0000256" key="7">
    <source>
        <dbReference type="ARBA" id="ARBA00066729"/>
    </source>
</evidence>
<keyword evidence="3" id="KW-0378">Hydrolase</keyword>
<comment type="catalytic activity">
    <reaction evidence="5">
        <text>N(4)-(beta-N-acetyl-D-glucosaminyl)-L-asparagine + H2O = N-acetyl-beta-D-glucosaminylamine + L-aspartate + H(+)</text>
        <dbReference type="Rhea" id="RHEA:11544"/>
        <dbReference type="ChEBI" id="CHEBI:15377"/>
        <dbReference type="ChEBI" id="CHEBI:15378"/>
        <dbReference type="ChEBI" id="CHEBI:15947"/>
        <dbReference type="ChEBI" id="CHEBI:29991"/>
        <dbReference type="ChEBI" id="CHEBI:58080"/>
        <dbReference type="EC" id="3.5.1.26"/>
    </reaction>
</comment>
<dbReference type="SUPFAM" id="SSF56235">
    <property type="entry name" value="N-terminal nucleophile aminohydrolases (Ntn hydrolases)"/>
    <property type="match status" value="1"/>
</dbReference>
<keyword evidence="16" id="KW-1185">Reference proteome</keyword>
<dbReference type="GO" id="GO:0003948">
    <property type="term" value="F:N4-(beta-N-acetylglucosaminyl)-L-asparaginase activity"/>
    <property type="evidence" value="ECO:0007669"/>
    <property type="project" value="UniProtKB-EC"/>
</dbReference>
<dbReference type="EC" id="3.5.1.26" evidence="7"/>
<evidence type="ECO:0000256" key="11">
    <source>
        <dbReference type="PIRSR" id="PIRSR600246-1"/>
    </source>
</evidence>
<dbReference type="GO" id="GO:0006508">
    <property type="term" value="P:proteolysis"/>
    <property type="evidence" value="ECO:0007669"/>
    <property type="project" value="UniProtKB-KW"/>
</dbReference>
<feature type="region of interest" description="Disordered" evidence="14">
    <location>
        <begin position="196"/>
        <end position="218"/>
    </location>
</feature>
<dbReference type="AlphaFoldDB" id="A0A482XH01"/>
<reference evidence="15 16" key="1">
    <citation type="journal article" date="2017" name="Gigascience">
        <title>Genome sequence of the small brown planthopper, Laodelphax striatellus.</title>
        <authorList>
            <person name="Zhu J."/>
            <person name="Jiang F."/>
            <person name="Wang X."/>
            <person name="Yang P."/>
            <person name="Bao Y."/>
            <person name="Zhao W."/>
            <person name="Wang W."/>
            <person name="Lu H."/>
            <person name="Wang Q."/>
            <person name="Cui N."/>
            <person name="Li J."/>
            <person name="Chen X."/>
            <person name="Luo L."/>
            <person name="Yu J."/>
            <person name="Kang L."/>
            <person name="Cui F."/>
        </authorList>
    </citation>
    <scope>NUCLEOTIDE SEQUENCE [LARGE SCALE GENOMIC DNA]</scope>
    <source>
        <strain evidence="15">Lst14</strain>
    </source>
</reference>
<evidence type="ECO:0000256" key="4">
    <source>
        <dbReference type="ARBA" id="ARBA00022813"/>
    </source>
</evidence>
<feature type="site" description="Cleavage; by autolysis" evidence="13">
    <location>
        <begin position="220"/>
        <end position="221"/>
    </location>
</feature>
<evidence type="ECO:0000256" key="6">
    <source>
        <dbReference type="ARBA" id="ARBA00053295"/>
    </source>
</evidence>
<dbReference type="InterPro" id="IPR029055">
    <property type="entry name" value="Ntn_hydrolases_N"/>
</dbReference>
<dbReference type="STRING" id="195883.A0A482XH01"/>
<evidence type="ECO:0000256" key="8">
    <source>
        <dbReference type="ARBA" id="ARBA00078726"/>
    </source>
</evidence>
<evidence type="ECO:0000256" key="5">
    <source>
        <dbReference type="ARBA" id="ARBA00050421"/>
    </source>
</evidence>
<feature type="compositionally biased region" description="Basic and acidic residues" evidence="14">
    <location>
        <begin position="204"/>
        <end position="218"/>
    </location>
</feature>
<evidence type="ECO:0000256" key="12">
    <source>
        <dbReference type="PIRSR" id="PIRSR600246-2"/>
    </source>
</evidence>
<evidence type="ECO:0000256" key="9">
    <source>
        <dbReference type="ARBA" id="ARBA00079301"/>
    </source>
</evidence>
<dbReference type="GO" id="GO:0005764">
    <property type="term" value="C:lysosome"/>
    <property type="evidence" value="ECO:0007669"/>
    <property type="project" value="TreeGrafter"/>
</dbReference>
<dbReference type="Pfam" id="PF01112">
    <property type="entry name" value="Asparaginase_2"/>
    <property type="match status" value="1"/>
</dbReference>
<dbReference type="FunCoup" id="A0A482XH01">
    <property type="interactions" value="250"/>
</dbReference>
<evidence type="ECO:0000256" key="13">
    <source>
        <dbReference type="PIRSR" id="PIRSR600246-3"/>
    </source>
</evidence>
<comment type="function">
    <text evidence="6">Cleaves the GlcNAc-Asn bond which joins oligosaccharides to the peptide of asparagine-linked glycoproteins.</text>
</comment>
<keyword evidence="2" id="KW-0645">Protease</keyword>
<dbReference type="GO" id="GO:0008233">
    <property type="term" value="F:peptidase activity"/>
    <property type="evidence" value="ECO:0007669"/>
    <property type="project" value="UniProtKB-KW"/>
</dbReference>
<comment type="caution">
    <text evidence="15">The sequence shown here is derived from an EMBL/GenBank/DDBJ whole genome shotgun (WGS) entry which is preliminary data.</text>
</comment>
<dbReference type="EMBL" id="QKKF02010319">
    <property type="protein sequence ID" value="RZF44820.1"/>
    <property type="molecule type" value="Genomic_DNA"/>
</dbReference>
<dbReference type="InterPro" id="IPR000246">
    <property type="entry name" value="Peptidase_T2"/>
</dbReference>
<dbReference type="OrthoDB" id="188713at2759"/>
<dbReference type="Gene3D" id="3.60.20.30">
    <property type="entry name" value="(Glycosyl)asparaginase"/>
    <property type="match status" value="1"/>
</dbReference>
<dbReference type="PANTHER" id="PTHR10188:SF6">
    <property type="entry name" value="N(4)-(BETA-N-ACETYLGLUCOSAMINYL)-L-ASPARAGINASE"/>
    <property type="match status" value="1"/>
</dbReference>
<dbReference type="Proteomes" id="UP000291343">
    <property type="component" value="Unassembled WGS sequence"/>
</dbReference>
<dbReference type="FunFam" id="3.60.20.30:FF:000003">
    <property type="entry name" value="N(4)-(Beta-N-acetylglucosaminyl)-L-asparaginase isoform X1"/>
    <property type="match status" value="1"/>
</dbReference>
<gene>
    <name evidence="15" type="ORF">LSTR_LSTR000772</name>
</gene>
<evidence type="ECO:0000256" key="10">
    <source>
        <dbReference type="ARBA" id="ARBA00080645"/>
    </source>
</evidence>
<evidence type="ECO:0000256" key="1">
    <source>
        <dbReference type="ARBA" id="ARBA00010872"/>
    </source>
</evidence>
<evidence type="ECO:0000256" key="2">
    <source>
        <dbReference type="ARBA" id="ARBA00022670"/>
    </source>
</evidence>
<organism evidence="15 16">
    <name type="scientific">Laodelphax striatellus</name>
    <name type="common">Small brown planthopper</name>
    <name type="synonym">Delphax striatella</name>
    <dbReference type="NCBI Taxonomy" id="195883"/>
    <lineage>
        <taxon>Eukaryota</taxon>
        <taxon>Metazoa</taxon>
        <taxon>Ecdysozoa</taxon>
        <taxon>Arthropoda</taxon>
        <taxon>Hexapoda</taxon>
        <taxon>Insecta</taxon>
        <taxon>Pterygota</taxon>
        <taxon>Neoptera</taxon>
        <taxon>Paraneoptera</taxon>
        <taxon>Hemiptera</taxon>
        <taxon>Auchenorrhyncha</taxon>
        <taxon>Fulgoroidea</taxon>
        <taxon>Delphacidae</taxon>
        <taxon>Criomorphinae</taxon>
        <taxon>Laodelphax</taxon>
    </lineage>
</organism>
<dbReference type="PANTHER" id="PTHR10188">
    <property type="entry name" value="L-ASPARAGINASE"/>
    <property type="match status" value="1"/>
</dbReference>
<evidence type="ECO:0000256" key="14">
    <source>
        <dbReference type="SAM" id="MobiDB-lite"/>
    </source>
</evidence>
<proteinExistence type="inferred from homology"/>
<name>A0A482XH01_LAOST</name>
<dbReference type="CDD" id="cd04513">
    <property type="entry name" value="Glycosylasparaginase"/>
    <property type="match status" value="1"/>
</dbReference>
<evidence type="ECO:0000313" key="16">
    <source>
        <dbReference type="Proteomes" id="UP000291343"/>
    </source>
</evidence>
<feature type="binding site" evidence="12">
    <location>
        <begin position="272"/>
        <end position="275"/>
    </location>
    <ligand>
        <name>substrate</name>
    </ligand>
</feature>
<dbReference type="InParanoid" id="A0A482XH01"/>
<sequence>MYLLKHKCAVISVVLILIIIITVSLATVYQMMHHEDHARKGVTPMVINTWNFQHATAKAWDVLEKNMSAVDAVEQGCTICEIEQCTKTVGYGGSPDENGETTLDALIIDGATMNAGAVGGLRSIKSAISVARKVLDQTKHTLIAGNLATQFALNMGFVPESLQTNYSKDLWTSWKENQCQPNFWTNVTPDPTKACGPYEPSSAIKDKPTEDEHASSTDHDTITMLAIDKFGNIAAGGSTNGLIHKIPGRVGDTPVPGAGAYADNGVGAASATGNGDIMMRFLPSFLAVEMMRNGMSPQIAAESAIKRIASHHPKFFGAVIAVNVYGEYGAACNGMESFPFCVANQELGVKNYSIPCST</sequence>